<dbReference type="Gene3D" id="1.20.1280.120">
    <property type="match status" value="1"/>
</dbReference>
<dbReference type="GO" id="GO:0046872">
    <property type="term" value="F:metal ion binding"/>
    <property type="evidence" value="ECO:0007669"/>
    <property type="project" value="UniProtKB-KW"/>
</dbReference>
<dbReference type="eggNOG" id="COG0753">
    <property type="taxonomic scope" value="Bacteria"/>
</dbReference>
<feature type="domain" description="Catalase core" evidence="11">
    <location>
        <begin position="16"/>
        <end position="354"/>
    </location>
</feature>
<evidence type="ECO:0000256" key="4">
    <source>
        <dbReference type="ARBA" id="ARBA00022723"/>
    </source>
</evidence>
<comment type="cofactor">
    <cofactor evidence="7">
        <name>heme</name>
        <dbReference type="ChEBI" id="CHEBI:30413"/>
    </cofactor>
</comment>
<dbReference type="InterPro" id="IPR018028">
    <property type="entry name" value="Catalase"/>
</dbReference>
<dbReference type="GO" id="GO:0042744">
    <property type="term" value="P:hydrogen peroxide catabolic process"/>
    <property type="evidence" value="ECO:0007669"/>
    <property type="project" value="TreeGrafter"/>
</dbReference>
<evidence type="ECO:0000259" key="11">
    <source>
        <dbReference type="SMART" id="SM01060"/>
    </source>
</evidence>
<dbReference type="EC" id="1.11.1.-" evidence="7"/>
<keyword evidence="2 7" id="KW-0575">Peroxidase</keyword>
<dbReference type="PANTHER" id="PTHR11465">
    <property type="entry name" value="CATALASE"/>
    <property type="match status" value="1"/>
</dbReference>
<keyword evidence="6 7" id="KW-0408">Iron</keyword>
<dbReference type="RefSeq" id="WP_088421085.1">
    <property type="nucleotide sequence ID" value="NZ_NJBA01000009.1"/>
</dbReference>
<dbReference type="GO" id="GO:0020037">
    <property type="term" value="F:heme binding"/>
    <property type="evidence" value="ECO:0007669"/>
    <property type="project" value="InterPro"/>
</dbReference>
<evidence type="ECO:0000256" key="5">
    <source>
        <dbReference type="ARBA" id="ARBA00023002"/>
    </source>
</evidence>
<protein>
    <recommendedName>
        <fullName evidence="7">Catalase-related peroxidase</fullName>
        <ecNumber evidence="7">1.11.1.-</ecNumber>
    </recommendedName>
</protein>
<name>A0A246F5M6_PSENT</name>
<evidence type="ECO:0000313" key="12">
    <source>
        <dbReference type="EMBL" id="OWP48518.1"/>
    </source>
</evidence>
<reference evidence="12 13" key="1">
    <citation type="submission" date="2017-06" db="EMBL/GenBank/DDBJ databases">
        <title>Draft genome of Pseudomonas nitroreducens DF05.</title>
        <authorList>
            <person name="Iyer R."/>
        </authorList>
    </citation>
    <scope>NUCLEOTIDE SEQUENCE [LARGE SCALE GENOMIC DNA]</scope>
    <source>
        <strain evidence="12 13">DF05</strain>
    </source>
</reference>
<dbReference type="PROSITE" id="PS51402">
    <property type="entry name" value="CATALASE_3"/>
    <property type="match status" value="1"/>
</dbReference>
<evidence type="ECO:0000256" key="9">
    <source>
        <dbReference type="PIRSR" id="PIRSR000296-2"/>
    </source>
</evidence>
<evidence type="ECO:0000256" key="3">
    <source>
        <dbReference type="ARBA" id="ARBA00022617"/>
    </source>
</evidence>
<keyword evidence="10" id="KW-0472">Membrane</keyword>
<evidence type="ECO:0000256" key="1">
    <source>
        <dbReference type="ARBA" id="ARBA00005329"/>
    </source>
</evidence>
<evidence type="ECO:0000256" key="2">
    <source>
        <dbReference type="ARBA" id="ARBA00022559"/>
    </source>
</evidence>
<evidence type="ECO:0000256" key="8">
    <source>
        <dbReference type="PIRSR" id="PIRSR000296-1"/>
    </source>
</evidence>
<dbReference type="PIRSF" id="PIRSF000296">
    <property type="entry name" value="SrpA"/>
    <property type="match status" value="1"/>
</dbReference>
<keyword evidence="10" id="KW-1133">Transmembrane helix</keyword>
<evidence type="ECO:0000313" key="13">
    <source>
        <dbReference type="Proteomes" id="UP000198145"/>
    </source>
</evidence>
<keyword evidence="10" id="KW-0812">Transmembrane</keyword>
<gene>
    <name evidence="12" type="ORF">CEG18_24335</name>
</gene>
<dbReference type="GO" id="GO:0042542">
    <property type="term" value="P:response to hydrogen peroxide"/>
    <property type="evidence" value="ECO:0007669"/>
    <property type="project" value="TreeGrafter"/>
</dbReference>
<feature type="active site" evidence="8">
    <location>
        <position position="65"/>
    </location>
</feature>
<keyword evidence="4 7" id="KW-0479">Metal-binding</keyword>
<accession>A0A246F5M6</accession>
<comment type="caution">
    <text evidence="12">The sequence shown here is derived from an EMBL/GenBank/DDBJ whole genome shotgun (WGS) entry which is preliminary data.</text>
</comment>
<evidence type="ECO:0000256" key="10">
    <source>
        <dbReference type="SAM" id="Phobius"/>
    </source>
</evidence>
<dbReference type="PANTHER" id="PTHR11465:SF9">
    <property type="entry name" value="CATALASE"/>
    <property type="match status" value="1"/>
</dbReference>
<feature type="transmembrane region" description="Helical" evidence="10">
    <location>
        <begin position="12"/>
        <end position="37"/>
    </location>
</feature>
<keyword evidence="5 7" id="KW-0560">Oxidoreductase</keyword>
<dbReference type="InterPro" id="IPR024168">
    <property type="entry name" value="Catalase_SrpA-type_pred"/>
</dbReference>
<evidence type="ECO:0000256" key="6">
    <source>
        <dbReference type="ARBA" id="ARBA00023004"/>
    </source>
</evidence>
<comment type="function">
    <text evidence="7">Has an organic peroxide-dependent peroxidase activity.</text>
</comment>
<sequence>MPDAPSLTRNQRLLRSAAIGCVLCGAIGLFAWSAGWLGAHPLTSAQLIDRMEANAGVHPGYRRAHPRGICFSGYLEVNGTLAPLSRAALLGAGRVPVLGRLSVGAGNPHAGDTSVPVRSMALLLRQPDGQQWRMAMNNPPVLAVRTPEDFYEQMGAMRPDPATGKSDPQRVKAFFDAHPESAGFRAWAASYRPSDSFASTAYNSINAYVLVDGKGQRQAVRWSMVPQLAATPLAAAGVADDALQQDLLQRLQAAPLRWTWRFILAGAGDPVDDPTQAWPAERRQVDAGTLVVEQARAQLGGDCYGFNFDPLVLPGGVEPSGDAILRARSSAYAQSYRRRTLEGQPSSQHLGAQP</sequence>
<dbReference type="Gene3D" id="2.40.180.10">
    <property type="entry name" value="Catalase core domain"/>
    <property type="match status" value="1"/>
</dbReference>
<dbReference type="AlphaFoldDB" id="A0A246F5M6"/>
<dbReference type="STRING" id="46680.GCA_000807755_06725"/>
<evidence type="ECO:0000256" key="7">
    <source>
        <dbReference type="PIRNR" id="PIRNR000296"/>
    </source>
</evidence>
<dbReference type="GO" id="GO:0005737">
    <property type="term" value="C:cytoplasm"/>
    <property type="evidence" value="ECO:0007669"/>
    <property type="project" value="TreeGrafter"/>
</dbReference>
<feature type="binding site" description="axial binding residue" evidence="9">
    <location>
        <position position="332"/>
    </location>
    <ligand>
        <name>heme</name>
        <dbReference type="ChEBI" id="CHEBI:30413"/>
    </ligand>
    <ligandPart>
        <name>Fe</name>
        <dbReference type="ChEBI" id="CHEBI:18248"/>
    </ligandPart>
</feature>
<dbReference type="SUPFAM" id="SSF56634">
    <property type="entry name" value="Heme-dependent catalase-like"/>
    <property type="match status" value="1"/>
</dbReference>
<proteinExistence type="inferred from homology"/>
<dbReference type="SMART" id="SM01060">
    <property type="entry name" value="Catalase"/>
    <property type="match status" value="1"/>
</dbReference>
<dbReference type="Pfam" id="PF00199">
    <property type="entry name" value="Catalase"/>
    <property type="match status" value="1"/>
</dbReference>
<dbReference type="GO" id="GO:0004096">
    <property type="term" value="F:catalase activity"/>
    <property type="evidence" value="ECO:0007669"/>
    <property type="project" value="InterPro"/>
</dbReference>
<organism evidence="12 13">
    <name type="scientific">Pseudomonas nitroreducens</name>
    <dbReference type="NCBI Taxonomy" id="46680"/>
    <lineage>
        <taxon>Bacteria</taxon>
        <taxon>Pseudomonadati</taxon>
        <taxon>Pseudomonadota</taxon>
        <taxon>Gammaproteobacteria</taxon>
        <taxon>Pseudomonadales</taxon>
        <taxon>Pseudomonadaceae</taxon>
        <taxon>Pseudomonas</taxon>
    </lineage>
</organism>
<keyword evidence="3 7" id="KW-0349">Heme</keyword>
<dbReference type="InterPro" id="IPR011614">
    <property type="entry name" value="Catalase_core"/>
</dbReference>
<dbReference type="EMBL" id="NJBA01000009">
    <property type="protein sequence ID" value="OWP48518.1"/>
    <property type="molecule type" value="Genomic_DNA"/>
</dbReference>
<comment type="similarity">
    <text evidence="1 7">Belongs to the catalase family.</text>
</comment>
<dbReference type="InterPro" id="IPR020835">
    <property type="entry name" value="Catalase_sf"/>
</dbReference>
<dbReference type="CDD" id="cd08153">
    <property type="entry name" value="srpA_like"/>
    <property type="match status" value="1"/>
</dbReference>
<dbReference type="Proteomes" id="UP000198145">
    <property type="component" value="Unassembled WGS sequence"/>
</dbReference>